<dbReference type="KEGG" id="lgi:LOTGIDRAFT_238082"/>
<dbReference type="InterPro" id="IPR023561">
    <property type="entry name" value="Carbonic_anhydrase_a-class"/>
</dbReference>
<dbReference type="CDD" id="cd00326">
    <property type="entry name" value="alpha_CA"/>
    <property type="match status" value="1"/>
</dbReference>
<dbReference type="EMBL" id="KB200330">
    <property type="protein sequence ID" value="ESP01890.1"/>
    <property type="molecule type" value="Genomic_DNA"/>
</dbReference>
<evidence type="ECO:0000256" key="2">
    <source>
        <dbReference type="ARBA" id="ARBA00012925"/>
    </source>
</evidence>
<keyword evidence="9" id="KW-1185">Reference proteome</keyword>
<dbReference type="GeneID" id="20250653"/>
<dbReference type="OrthoDB" id="429145at2759"/>
<keyword evidence="4" id="KW-0862">Zinc</keyword>
<dbReference type="SMART" id="SM01057">
    <property type="entry name" value="Carb_anhydrase"/>
    <property type="match status" value="1"/>
</dbReference>
<dbReference type="CTD" id="20250653"/>
<evidence type="ECO:0000259" key="7">
    <source>
        <dbReference type="PROSITE" id="PS51144"/>
    </source>
</evidence>
<dbReference type="PANTHER" id="PTHR18952:SF265">
    <property type="entry name" value="CARBONIC ANHYDRASE"/>
    <property type="match status" value="1"/>
</dbReference>
<comment type="similarity">
    <text evidence="1">Belongs to the alpha-carbonic anhydrase family.</text>
</comment>
<evidence type="ECO:0000256" key="1">
    <source>
        <dbReference type="ARBA" id="ARBA00010718"/>
    </source>
</evidence>
<organism evidence="8 9">
    <name type="scientific">Lottia gigantea</name>
    <name type="common">Giant owl limpet</name>
    <dbReference type="NCBI Taxonomy" id="225164"/>
    <lineage>
        <taxon>Eukaryota</taxon>
        <taxon>Metazoa</taxon>
        <taxon>Spiralia</taxon>
        <taxon>Lophotrochozoa</taxon>
        <taxon>Mollusca</taxon>
        <taxon>Gastropoda</taxon>
        <taxon>Patellogastropoda</taxon>
        <taxon>Lottioidea</taxon>
        <taxon>Lottiidae</taxon>
        <taxon>Lottia</taxon>
    </lineage>
</organism>
<sequence>MKLQGAGCVVAAVLGALFIVNVESHFHKPELQLCKAFGEPCISYDVRSTIGPRCWFKLEFPREKCCNENGKRQSPIDIPDVKSIYKVPQKLRYSSRKFVGHLENTGIQPAFKRKVGADKVYLEGIGSPVGKRYFIENVHFHVGVRHKERQTENTLNGRSFDGEAHIVHIREDFGDLKEAANHPQGLLVISIFLSTSKGERRRDGFDDLIEMIQDVQEFEEEDGPCANVKIPDIFKFKQLIPFHPVWPICKKTFPVADDSDNSGSGVVCNFYLPNGLCGEKKESKINPNELLADDPEYYVFNGGLTTPPCSESVLWLVAKQPRKVSVFYPYVVRNMETQREGEIIGDFGNLRPLQDLNDRPVFLVRFRLKRNWEHGDTAANDNDAMDSPFSVLGIN</sequence>
<dbReference type="Pfam" id="PF00194">
    <property type="entry name" value="Carb_anhydrase"/>
    <property type="match status" value="2"/>
</dbReference>
<evidence type="ECO:0000256" key="6">
    <source>
        <dbReference type="ARBA" id="ARBA00048348"/>
    </source>
</evidence>
<dbReference type="InterPro" id="IPR036398">
    <property type="entry name" value="CA_dom_sf"/>
</dbReference>
<dbReference type="STRING" id="225164.V4CIB4"/>
<dbReference type="GO" id="GO:0008270">
    <property type="term" value="F:zinc ion binding"/>
    <property type="evidence" value="ECO:0007669"/>
    <property type="project" value="InterPro"/>
</dbReference>
<proteinExistence type="inferred from homology"/>
<dbReference type="InterPro" id="IPR001148">
    <property type="entry name" value="CA_dom"/>
</dbReference>
<dbReference type="SMR" id="V4CIB4"/>
<name>V4CIB4_LOTGI</name>
<dbReference type="PANTHER" id="PTHR18952">
    <property type="entry name" value="CARBONIC ANHYDRASE"/>
    <property type="match status" value="1"/>
</dbReference>
<dbReference type="Proteomes" id="UP000030746">
    <property type="component" value="Unassembled WGS sequence"/>
</dbReference>
<reference evidence="8 9" key="1">
    <citation type="journal article" date="2013" name="Nature">
        <title>Insights into bilaterian evolution from three spiralian genomes.</title>
        <authorList>
            <person name="Simakov O."/>
            <person name="Marletaz F."/>
            <person name="Cho S.J."/>
            <person name="Edsinger-Gonzales E."/>
            <person name="Havlak P."/>
            <person name="Hellsten U."/>
            <person name="Kuo D.H."/>
            <person name="Larsson T."/>
            <person name="Lv J."/>
            <person name="Arendt D."/>
            <person name="Savage R."/>
            <person name="Osoegawa K."/>
            <person name="de Jong P."/>
            <person name="Grimwood J."/>
            <person name="Chapman J.A."/>
            <person name="Shapiro H."/>
            <person name="Aerts A."/>
            <person name="Otillar R.P."/>
            <person name="Terry A.Y."/>
            <person name="Boore J.L."/>
            <person name="Grigoriev I.V."/>
            <person name="Lindberg D.R."/>
            <person name="Seaver E.C."/>
            <person name="Weisblat D.A."/>
            <person name="Putnam N.H."/>
            <person name="Rokhsar D.S."/>
        </authorList>
    </citation>
    <scope>NUCLEOTIDE SEQUENCE [LARGE SCALE GENOMIC DNA]</scope>
</reference>
<dbReference type="GO" id="GO:0004089">
    <property type="term" value="F:carbonate dehydratase activity"/>
    <property type="evidence" value="ECO:0007669"/>
    <property type="project" value="UniProtKB-EC"/>
</dbReference>
<dbReference type="HOGENOM" id="CLU_698865_0_0_1"/>
<evidence type="ECO:0000256" key="4">
    <source>
        <dbReference type="ARBA" id="ARBA00022833"/>
    </source>
</evidence>
<protein>
    <recommendedName>
        <fullName evidence="2">carbonic anhydrase</fullName>
        <ecNumber evidence="2">4.2.1.1</ecNumber>
    </recommendedName>
</protein>
<evidence type="ECO:0000256" key="5">
    <source>
        <dbReference type="ARBA" id="ARBA00023239"/>
    </source>
</evidence>
<evidence type="ECO:0000313" key="9">
    <source>
        <dbReference type="Proteomes" id="UP000030746"/>
    </source>
</evidence>
<dbReference type="SUPFAM" id="SSF51069">
    <property type="entry name" value="Carbonic anhydrase"/>
    <property type="match status" value="1"/>
</dbReference>
<dbReference type="OMA" id="TIYANIC"/>
<dbReference type="Gene3D" id="3.10.200.10">
    <property type="entry name" value="Alpha carbonic anhydrase"/>
    <property type="match status" value="2"/>
</dbReference>
<dbReference type="RefSeq" id="XP_009047380.1">
    <property type="nucleotide sequence ID" value="XM_009049132.1"/>
</dbReference>
<evidence type="ECO:0000256" key="3">
    <source>
        <dbReference type="ARBA" id="ARBA00022723"/>
    </source>
</evidence>
<evidence type="ECO:0000313" key="8">
    <source>
        <dbReference type="EMBL" id="ESP01890.1"/>
    </source>
</evidence>
<accession>V4CIB4</accession>
<keyword evidence="3" id="KW-0479">Metal-binding</keyword>
<dbReference type="EC" id="4.2.1.1" evidence="2"/>
<dbReference type="PROSITE" id="PS51144">
    <property type="entry name" value="ALPHA_CA_2"/>
    <property type="match status" value="1"/>
</dbReference>
<gene>
    <name evidence="8" type="ORF">LOTGIDRAFT_238082</name>
</gene>
<keyword evidence="5" id="KW-0456">Lyase</keyword>
<dbReference type="AlphaFoldDB" id="V4CIB4"/>
<comment type="catalytic activity">
    <reaction evidence="6">
        <text>hydrogencarbonate + H(+) = CO2 + H2O</text>
        <dbReference type="Rhea" id="RHEA:10748"/>
        <dbReference type="ChEBI" id="CHEBI:15377"/>
        <dbReference type="ChEBI" id="CHEBI:15378"/>
        <dbReference type="ChEBI" id="CHEBI:16526"/>
        <dbReference type="ChEBI" id="CHEBI:17544"/>
        <dbReference type="EC" id="4.2.1.1"/>
    </reaction>
</comment>
<feature type="domain" description="Alpha-carbonic anhydrase" evidence="7">
    <location>
        <begin position="42"/>
        <end position="365"/>
    </location>
</feature>